<sequence>MSYVEDKRRFLKKLTKEAAAEDESICQYKTYLCIHSVEDVVTREIQIRKVGIVELGESSIFYAACLDLNRVFLVFFRHREAYKKIQDF</sequence>
<evidence type="ECO:0000313" key="2">
    <source>
        <dbReference type="Proteomes" id="UP001054837"/>
    </source>
</evidence>
<gene>
    <name evidence="1" type="ORF">CDAR_233591</name>
</gene>
<protein>
    <submittedName>
        <fullName evidence="1">Uncharacterized protein</fullName>
    </submittedName>
</protein>
<evidence type="ECO:0000313" key="1">
    <source>
        <dbReference type="EMBL" id="GIY03171.1"/>
    </source>
</evidence>
<name>A0AAV4Q3S2_9ARAC</name>
<dbReference type="EMBL" id="BPLQ01003786">
    <property type="protein sequence ID" value="GIY03171.1"/>
    <property type="molecule type" value="Genomic_DNA"/>
</dbReference>
<organism evidence="1 2">
    <name type="scientific">Caerostris darwini</name>
    <dbReference type="NCBI Taxonomy" id="1538125"/>
    <lineage>
        <taxon>Eukaryota</taxon>
        <taxon>Metazoa</taxon>
        <taxon>Ecdysozoa</taxon>
        <taxon>Arthropoda</taxon>
        <taxon>Chelicerata</taxon>
        <taxon>Arachnida</taxon>
        <taxon>Araneae</taxon>
        <taxon>Araneomorphae</taxon>
        <taxon>Entelegynae</taxon>
        <taxon>Araneoidea</taxon>
        <taxon>Araneidae</taxon>
        <taxon>Caerostris</taxon>
    </lineage>
</organism>
<proteinExistence type="predicted"/>
<dbReference type="AlphaFoldDB" id="A0AAV4Q3S2"/>
<dbReference type="Proteomes" id="UP001054837">
    <property type="component" value="Unassembled WGS sequence"/>
</dbReference>
<reference evidence="1 2" key="1">
    <citation type="submission" date="2021-06" db="EMBL/GenBank/DDBJ databases">
        <title>Caerostris darwini draft genome.</title>
        <authorList>
            <person name="Kono N."/>
            <person name="Arakawa K."/>
        </authorList>
    </citation>
    <scope>NUCLEOTIDE SEQUENCE [LARGE SCALE GENOMIC DNA]</scope>
</reference>
<comment type="caution">
    <text evidence="1">The sequence shown here is derived from an EMBL/GenBank/DDBJ whole genome shotgun (WGS) entry which is preliminary data.</text>
</comment>
<keyword evidence="2" id="KW-1185">Reference proteome</keyword>
<accession>A0AAV4Q3S2</accession>